<dbReference type="Proteomes" id="UP001732700">
    <property type="component" value="Chromosome 3A"/>
</dbReference>
<accession>A0ACD5VFR2</accession>
<evidence type="ECO:0000313" key="2">
    <source>
        <dbReference type="Proteomes" id="UP001732700"/>
    </source>
</evidence>
<keyword evidence="2" id="KW-1185">Reference proteome</keyword>
<organism evidence="1 2">
    <name type="scientific">Avena sativa</name>
    <name type="common">Oat</name>
    <dbReference type="NCBI Taxonomy" id="4498"/>
    <lineage>
        <taxon>Eukaryota</taxon>
        <taxon>Viridiplantae</taxon>
        <taxon>Streptophyta</taxon>
        <taxon>Embryophyta</taxon>
        <taxon>Tracheophyta</taxon>
        <taxon>Spermatophyta</taxon>
        <taxon>Magnoliopsida</taxon>
        <taxon>Liliopsida</taxon>
        <taxon>Poales</taxon>
        <taxon>Poaceae</taxon>
        <taxon>BOP clade</taxon>
        <taxon>Pooideae</taxon>
        <taxon>Poodae</taxon>
        <taxon>Poeae</taxon>
        <taxon>Poeae Chloroplast Group 1 (Aveneae type)</taxon>
        <taxon>Aveninae</taxon>
        <taxon>Avena</taxon>
    </lineage>
</organism>
<proteinExistence type="predicted"/>
<evidence type="ECO:0000313" key="1">
    <source>
        <dbReference type="EnsemblPlants" id="AVESA.00010b.r2.3AG0442790.2.CDS"/>
    </source>
</evidence>
<reference evidence="1" key="2">
    <citation type="submission" date="2025-09" db="UniProtKB">
        <authorList>
            <consortium name="EnsemblPlants"/>
        </authorList>
    </citation>
    <scope>IDENTIFICATION</scope>
</reference>
<dbReference type="EnsemblPlants" id="AVESA.00010b.r2.3AG0442790.2">
    <property type="protein sequence ID" value="AVESA.00010b.r2.3AG0442790.2.CDS"/>
    <property type="gene ID" value="AVESA.00010b.r2.3AG0442790"/>
</dbReference>
<name>A0ACD5VFR2_AVESA</name>
<reference evidence="1" key="1">
    <citation type="submission" date="2021-05" db="EMBL/GenBank/DDBJ databases">
        <authorList>
            <person name="Scholz U."/>
            <person name="Mascher M."/>
            <person name="Fiebig A."/>
        </authorList>
    </citation>
    <scope>NUCLEOTIDE SEQUENCE [LARGE SCALE GENOMIC DNA]</scope>
</reference>
<protein>
    <submittedName>
        <fullName evidence="1">Uncharacterized protein</fullName>
    </submittedName>
</protein>
<sequence length="397" mass="44017">MKEMVEVVDLVSSDSEDEACLHSPDRKRPAWEADPSRGPRSSCTRIGGHDRGSVPAHTSRMAWPLHQPCEATTKDKEKVGEGESAWTAGAPSLTTSGPWWDSWSAAVSKSGDGRDDGAEMPGPSSMDIPDFLREDSSAWLSRIKGLHFPLPDANQLKARQIESDEMLALKLQEQFNEEQSGSQEVDTALAWRLQEEVEAARARIAAREGQSSSSQRDRSMAHLYSYGWRSPVQSSTSWAASHTAPPMANRRGLPRNSNGPELDQQNMIISQLTRGCFGNEKMDIDMRMAILDSLQEALESCEDTLMPDSDDDDYENLIALDYNNHHKGASDSEIDSLPLSVAEGESCRDELCPICLDCPADGAFLRHLPCAHKFHKECIDRWLRMRTSCPVCKSNVI</sequence>